<gene>
    <name evidence="5" type="ORF">SAMN05216227_101725</name>
</gene>
<keyword evidence="1 5" id="KW-0808">Transferase</keyword>
<dbReference type="CDD" id="cd06422">
    <property type="entry name" value="NTP_transferase_like_1"/>
    <property type="match status" value="1"/>
</dbReference>
<feature type="domain" description="MobA-like NTP transferase" evidence="4">
    <location>
        <begin position="10"/>
        <end position="123"/>
    </location>
</feature>
<dbReference type="Gene3D" id="3.90.550.10">
    <property type="entry name" value="Spore Coat Polysaccharide Biosynthesis Protein SpsA, Chain A"/>
    <property type="match status" value="1"/>
</dbReference>
<evidence type="ECO:0000259" key="4">
    <source>
        <dbReference type="Pfam" id="PF12804"/>
    </source>
</evidence>
<accession>A0A1H8HK19</accession>
<dbReference type="PANTHER" id="PTHR43584">
    <property type="entry name" value="NUCLEOTIDYL TRANSFERASE"/>
    <property type="match status" value="1"/>
</dbReference>
<dbReference type="STRING" id="1077947.SAMN05216227_101725"/>
<evidence type="ECO:0000313" key="6">
    <source>
        <dbReference type="Proteomes" id="UP000183002"/>
    </source>
</evidence>
<dbReference type="PANTHER" id="PTHR43584:SF8">
    <property type="entry name" value="N-ACETYLMURAMATE ALPHA-1-PHOSPHATE URIDYLYLTRANSFERASE"/>
    <property type="match status" value="1"/>
</dbReference>
<dbReference type="InterPro" id="IPR050065">
    <property type="entry name" value="GlmU-like"/>
</dbReference>
<evidence type="ECO:0000256" key="2">
    <source>
        <dbReference type="ARBA" id="ARBA00022695"/>
    </source>
</evidence>
<dbReference type="GO" id="GO:0016779">
    <property type="term" value="F:nucleotidyltransferase activity"/>
    <property type="evidence" value="ECO:0007669"/>
    <property type="project" value="UniProtKB-KW"/>
</dbReference>
<dbReference type="EMBL" id="FOCO01000017">
    <property type="protein sequence ID" value="SEN55858.1"/>
    <property type="molecule type" value="Genomic_DNA"/>
</dbReference>
<dbReference type="InterPro" id="IPR029044">
    <property type="entry name" value="Nucleotide-diphossugar_trans"/>
</dbReference>
<dbReference type="SUPFAM" id="SSF53448">
    <property type="entry name" value="Nucleotide-diphospho-sugar transferases"/>
    <property type="match status" value="1"/>
</dbReference>
<keyword evidence="2 5" id="KW-0548">Nucleotidyltransferase</keyword>
<evidence type="ECO:0000256" key="1">
    <source>
        <dbReference type="ARBA" id="ARBA00022679"/>
    </source>
</evidence>
<organism evidence="5 6">
    <name type="scientific">Pseudorhodobacter antarcticus</name>
    <dbReference type="NCBI Taxonomy" id="1077947"/>
    <lineage>
        <taxon>Bacteria</taxon>
        <taxon>Pseudomonadati</taxon>
        <taxon>Pseudomonadota</taxon>
        <taxon>Alphaproteobacteria</taxon>
        <taxon>Rhodobacterales</taxon>
        <taxon>Paracoccaceae</taxon>
        <taxon>Pseudorhodobacter</taxon>
    </lineage>
</organism>
<dbReference type="RefSeq" id="WP_050518876.1">
    <property type="nucleotide sequence ID" value="NZ_FOCO01000017.1"/>
</dbReference>
<keyword evidence="3" id="KW-0460">Magnesium</keyword>
<dbReference type="InterPro" id="IPR025877">
    <property type="entry name" value="MobA-like_NTP_Trfase"/>
</dbReference>
<evidence type="ECO:0000256" key="3">
    <source>
        <dbReference type="ARBA" id="ARBA00022842"/>
    </source>
</evidence>
<dbReference type="Pfam" id="PF12804">
    <property type="entry name" value="NTP_transf_3"/>
    <property type="match status" value="1"/>
</dbReference>
<proteinExistence type="predicted"/>
<dbReference type="OrthoDB" id="9788272at2"/>
<protein>
    <submittedName>
        <fullName evidence="5">MurNAc alpha-1-phosphate uridylyltransferase</fullName>
    </submittedName>
</protein>
<dbReference type="AlphaFoldDB" id="A0A1H8HK19"/>
<reference evidence="5 6" key="1">
    <citation type="submission" date="2016-10" db="EMBL/GenBank/DDBJ databases">
        <authorList>
            <person name="de Groot N.N."/>
        </authorList>
    </citation>
    <scope>NUCLEOTIDE SEQUENCE [LARGE SCALE GENOMIC DNA]</scope>
    <source>
        <strain evidence="5 6">CGMCC 1.10836</strain>
    </source>
</reference>
<name>A0A1H8HK19_9RHOB</name>
<evidence type="ECO:0000313" key="5">
    <source>
        <dbReference type="EMBL" id="SEN55858.1"/>
    </source>
</evidence>
<sequence length="230" mass="24427">MRNQPDAVMLFAAGFGTRMGHLTAAMPKPLIPVAGKTLLDHALDQTAGLRSVVNVHYLGDQIAKHLENRANTALSWERDYILETGGGLRAALPLLGDGPVFTLNTDAVWTGPNPLKTLRNNWYGVRMDALLLLAPPSQITGFAGSGDFILAPDGRIARANGAPGLAYLGAQIILPRGIESIAQKAFSLNILWDQMIAEGRAFGVMHPGGWCDVGRPAGITQAESLLAADV</sequence>
<dbReference type="Proteomes" id="UP000183002">
    <property type="component" value="Unassembled WGS sequence"/>
</dbReference>
<keyword evidence="6" id="KW-1185">Reference proteome</keyword>